<dbReference type="EMBL" id="AYZQ01000001">
    <property type="protein sequence ID" value="KRM72449.1"/>
    <property type="molecule type" value="Genomic_DNA"/>
</dbReference>
<dbReference type="PATRIC" id="fig|1423727.3.peg.154"/>
<protein>
    <submittedName>
        <fullName evidence="2">GNAT family acetyltransferase</fullName>
    </submittedName>
</protein>
<dbReference type="Proteomes" id="UP000051672">
    <property type="component" value="Unassembled WGS sequence"/>
</dbReference>
<keyword evidence="2" id="KW-0808">Transferase</keyword>
<dbReference type="InterPro" id="IPR039143">
    <property type="entry name" value="GNPNAT1-like"/>
</dbReference>
<name>A0A0R2AYP0_9LACO</name>
<dbReference type="Gene3D" id="3.40.630.30">
    <property type="match status" value="1"/>
</dbReference>
<feature type="domain" description="N-acetyltransferase" evidence="1">
    <location>
        <begin position="4"/>
        <end position="143"/>
    </location>
</feature>
<dbReference type="OrthoDB" id="9796171at2"/>
<proteinExistence type="predicted"/>
<reference evidence="2 3" key="1">
    <citation type="journal article" date="2015" name="Genome Announc.">
        <title>Expanding the biotechnology potential of lactobacilli through comparative genomics of 213 strains and associated genera.</title>
        <authorList>
            <person name="Sun Z."/>
            <person name="Harris H.M."/>
            <person name="McCann A."/>
            <person name="Guo C."/>
            <person name="Argimon S."/>
            <person name="Zhang W."/>
            <person name="Yang X."/>
            <person name="Jeffery I.B."/>
            <person name="Cooney J.C."/>
            <person name="Kagawa T.F."/>
            <person name="Liu W."/>
            <person name="Song Y."/>
            <person name="Salvetti E."/>
            <person name="Wrobel A."/>
            <person name="Rasinkangas P."/>
            <person name="Parkhill J."/>
            <person name="Rea M.C."/>
            <person name="O'Sullivan O."/>
            <person name="Ritari J."/>
            <person name="Douillard F.P."/>
            <person name="Paul Ross R."/>
            <person name="Yang R."/>
            <person name="Briner A.E."/>
            <person name="Felis G.E."/>
            <person name="de Vos W.M."/>
            <person name="Barrangou R."/>
            <person name="Klaenhammer T.R."/>
            <person name="Caufield P.W."/>
            <person name="Cui Y."/>
            <person name="Zhang H."/>
            <person name="O'Toole P.W."/>
        </authorList>
    </citation>
    <scope>NUCLEOTIDE SEQUENCE [LARGE SCALE GENOMIC DNA]</scope>
    <source>
        <strain evidence="2 3">DSM 23927</strain>
    </source>
</reference>
<dbReference type="RefSeq" id="WP_057893477.1">
    <property type="nucleotide sequence ID" value="NZ_AYZQ01000001.1"/>
</dbReference>
<dbReference type="STRING" id="1423727.FC34_GL000154"/>
<dbReference type="PROSITE" id="PS51186">
    <property type="entry name" value="GNAT"/>
    <property type="match status" value="1"/>
</dbReference>
<dbReference type="CDD" id="cd04301">
    <property type="entry name" value="NAT_SF"/>
    <property type="match status" value="1"/>
</dbReference>
<evidence type="ECO:0000259" key="1">
    <source>
        <dbReference type="PROSITE" id="PS51186"/>
    </source>
</evidence>
<dbReference type="InterPro" id="IPR016181">
    <property type="entry name" value="Acyl_CoA_acyltransferase"/>
</dbReference>
<comment type="caution">
    <text evidence="2">The sequence shown here is derived from an EMBL/GenBank/DDBJ whole genome shotgun (WGS) entry which is preliminary data.</text>
</comment>
<dbReference type="GO" id="GO:0004343">
    <property type="term" value="F:glucosamine 6-phosphate N-acetyltransferase activity"/>
    <property type="evidence" value="ECO:0007669"/>
    <property type="project" value="TreeGrafter"/>
</dbReference>
<organism evidence="2 3">
    <name type="scientific">Lacticaseibacillus brantae DSM 23927</name>
    <dbReference type="NCBI Taxonomy" id="1423727"/>
    <lineage>
        <taxon>Bacteria</taxon>
        <taxon>Bacillati</taxon>
        <taxon>Bacillota</taxon>
        <taxon>Bacilli</taxon>
        <taxon>Lactobacillales</taxon>
        <taxon>Lactobacillaceae</taxon>
        <taxon>Lacticaseibacillus</taxon>
    </lineage>
</organism>
<dbReference type="PANTHER" id="PTHR13355:SF11">
    <property type="entry name" value="GLUCOSAMINE 6-PHOSPHATE N-ACETYLTRANSFERASE"/>
    <property type="match status" value="1"/>
</dbReference>
<accession>A0A0R2AYP0</accession>
<sequence length="143" mass="16117">MQIEITTDLTSPIYQDSLAIRRAVFVQEQGVPENLEVDEDEAHAIYFVGYLDHQAVATARLLPDADGFHVQRVAVAKAFRKQHLGQALLAAMTDYARQQQAHHLSLNAQVSAVGFYQRLGYTLTAKPEFLDAGIKHRQMRRDL</sequence>
<evidence type="ECO:0000313" key="3">
    <source>
        <dbReference type="Proteomes" id="UP000051672"/>
    </source>
</evidence>
<dbReference type="Pfam" id="PF13673">
    <property type="entry name" value="Acetyltransf_10"/>
    <property type="match status" value="1"/>
</dbReference>
<dbReference type="InterPro" id="IPR000182">
    <property type="entry name" value="GNAT_dom"/>
</dbReference>
<dbReference type="PANTHER" id="PTHR13355">
    <property type="entry name" value="GLUCOSAMINE 6-PHOSPHATE N-ACETYLTRANSFERASE"/>
    <property type="match status" value="1"/>
</dbReference>
<evidence type="ECO:0000313" key="2">
    <source>
        <dbReference type="EMBL" id="KRM72449.1"/>
    </source>
</evidence>
<gene>
    <name evidence="2" type="ORF">FC34_GL000154</name>
</gene>
<keyword evidence="3" id="KW-1185">Reference proteome</keyword>
<dbReference type="AlphaFoldDB" id="A0A0R2AYP0"/>
<dbReference type="SUPFAM" id="SSF55729">
    <property type="entry name" value="Acyl-CoA N-acyltransferases (Nat)"/>
    <property type="match status" value="1"/>
</dbReference>